<evidence type="ECO:0000256" key="1">
    <source>
        <dbReference type="SAM" id="MobiDB-lite"/>
    </source>
</evidence>
<sequence length="247" mass="26414">MSALTSRALQEQLAAIMAALTTAAVAEICELVDEGYAELQLEIRRSHRENEDLKQKLHLIESIVLRGGAGGGKAPEPEVQVSAELSPEAGTPPRPDGGAAGLSGRRYNKCVVIDPPQLPEVVLIKDEDSDSDDTFEEDNKPMAVAISTPVGRSVKRRWPGHEDTERQSSSEQLTLKTSNLTAGTPKTGVVVYSLDSPRSEPGCSGQFGGEEVKADSSHMDPDVHLLHQEGSMISPTQTDRLILGAAL</sequence>
<keyword evidence="3" id="KW-1185">Reference proteome</keyword>
<accession>A0A9N7U6X9</accession>
<evidence type="ECO:0000313" key="2">
    <source>
        <dbReference type="EMBL" id="CAB1425993.1"/>
    </source>
</evidence>
<name>A0A9N7U6X9_PLEPL</name>
<dbReference type="EMBL" id="CADEAL010000851">
    <property type="protein sequence ID" value="CAB1425993.1"/>
    <property type="molecule type" value="Genomic_DNA"/>
</dbReference>
<organism evidence="2 3">
    <name type="scientific">Pleuronectes platessa</name>
    <name type="common">European plaice</name>
    <dbReference type="NCBI Taxonomy" id="8262"/>
    <lineage>
        <taxon>Eukaryota</taxon>
        <taxon>Metazoa</taxon>
        <taxon>Chordata</taxon>
        <taxon>Craniata</taxon>
        <taxon>Vertebrata</taxon>
        <taxon>Euteleostomi</taxon>
        <taxon>Actinopterygii</taxon>
        <taxon>Neopterygii</taxon>
        <taxon>Teleostei</taxon>
        <taxon>Neoteleostei</taxon>
        <taxon>Acanthomorphata</taxon>
        <taxon>Carangaria</taxon>
        <taxon>Pleuronectiformes</taxon>
        <taxon>Pleuronectoidei</taxon>
        <taxon>Pleuronectidae</taxon>
        <taxon>Pleuronectes</taxon>
    </lineage>
</organism>
<evidence type="ECO:0000313" key="3">
    <source>
        <dbReference type="Proteomes" id="UP001153269"/>
    </source>
</evidence>
<dbReference type="AlphaFoldDB" id="A0A9N7U6X9"/>
<comment type="caution">
    <text evidence="2">The sequence shown here is derived from an EMBL/GenBank/DDBJ whole genome shotgun (WGS) entry which is preliminary data.</text>
</comment>
<feature type="region of interest" description="Disordered" evidence="1">
    <location>
        <begin position="153"/>
        <end position="182"/>
    </location>
</feature>
<feature type="compositionally biased region" description="Polar residues" evidence="1">
    <location>
        <begin position="169"/>
        <end position="182"/>
    </location>
</feature>
<dbReference type="Proteomes" id="UP001153269">
    <property type="component" value="Unassembled WGS sequence"/>
</dbReference>
<protein>
    <submittedName>
        <fullName evidence="2">Uncharacterized protein</fullName>
    </submittedName>
</protein>
<proteinExistence type="predicted"/>
<feature type="region of interest" description="Disordered" evidence="1">
    <location>
        <begin position="68"/>
        <end position="102"/>
    </location>
</feature>
<feature type="compositionally biased region" description="Basic and acidic residues" evidence="1">
    <location>
        <begin position="159"/>
        <end position="168"/>
    </location>
</feature>
<reference evidence="2" key="1">
    <citation type="submission" date="2020-03" db="EMBL/GenBank/DDBJ databases">
        <authorList>
            <person name="Weist P."/>
        </authorList>
    </citation>
    <scope>NUCLEOTIDE SEQUENCE</scope>
</reference>
<gene>
    <name evidence="2" type="ORF">PLEPLA_LOCUS13927</name>
</gene>